<dbReference type="AlphaFoldDB" id="A0A9W6IT21"/>
<evidence type="ECO:0000256" key="2">
    <source>
        <dbReference type="ARBA" id="ARBA00005013"/>
    </source>
</evidence>
<evidence type="ECO:0000256" key="1">
    <source>
        <dbReference type="ARBA" id="ARBA00001353"/>
    </source>
</evidence>
<dbReference type="PANTHER" id="PTHR42844">
    <property type="entry name" value="DIHYDRONEOPTERIN ALDOLASE 1-RELATED"/>
    <property type="match status" value="1"/>
</dbReference>
<dbReference type="Pfam" id="PF02152">
    <property type="entry name" value="FolB"/>
    <property type="match status" value="1"/>
</dbReference>
<dbReference type="FunFam" id="3.30.1130.10:FF:000003">
    <property type="entry name" value="7,8-dihydroneopterin aldolase"/>
    <property type="match status" value="1"/>
</dbReference>
<comment type="caution">
    <text evidence="8">The sequence shown here is derived from an EMBL/GenBank/DDBJ whole genome shotgun (WGS) entry which is preliminary data.</text>
</comment>
<name>A0A9W6IT21_9HYPH</name>
<dbReference type="SMART" id="SM00905">
    <property type="entry name" value="FolB"/>
    <property type="match status" value="1"/>
</dbReference>
<organism evidence="8 11">
    <name type="scientific">Methylopila capsulata</name>
    <dbReference type="NCBI Taxonomy" id="61654"/>
    <lineage>
        <taxon>Bacteria</taxon>
        <taxon>Pseudomonadati</taxon>
        <taxon>Pseudomonadota</taxon>
        <taxon>Alphaproteobacteria</taxon>
        <taxon>Hyphomicrobiales</taxon>
        <taxon>Methylopilaceae</taxon>
        <taxon>Methylopila</taxon>
    </lineage>
</organism>
<comment type="pathway">
    <text evidence="2 6">Cofactor biosynthesis; tetrahydrofolate biosynthesis; 2-amino-4-hydroxy-6-hydroxymethyl-7,8-dihydropteridine diphosphate from 7,8-dihydroneopterin triphosphate: step 3/4.</text>
</comment>
<dbReference type="EC" id="4.1.2.25" evidence="6"/>
<dbReference type="SUPFAM" id="SSF55620">
    <property type="entry name" value="Tetrahydrobiopterin biosynthesis enzymes-like"/>
    <property type="match status" value="1"/>
</dbReference>
<evidence type="ECO:0000313" key="10">
    <source>
        <dbReference type="Proteomes" id="UP000758856"/>
    </source>
</evidence>
<reference evidence="8" key="3">
    <citation type="submission" date="2023-01" db="EMBL/GenBank/DDBJ databases">
        <authorList>
            <person name="Sun Q."/>
            <person name="Evtushenko L."/>
        </authorList>
    </citation>
    <scope>NUCLEOTIDE SEQUENCE</scope>
    <source>
        <strain evidence="8">VKM B-1606</strain>
    </source>
</reference>
<reference evidence="8" key="1">
    <citation type="journal article" date="2014" name="Int. J. Syst. Evol. Microbiol.">
        <title>Complete genome sequence of Corynebacterium casei LMG S-19264T (=DSM 44701T), isolated from a smear-ripened cheese.</title>
        <authorList>
            <consortium name="US DOE Joint Genome Institute (JGI-PGF)"/>
            <person name="Walter F."/>
            <person name="Albersmeier A."/>
            <person name="Kalinowski J."/>
            <person name="Ruckert C."/>
        </authorList>
    </citation>
    <scope>NUCLEOTIDE SEQUENCE</scope>
    <source>
        <strain evidence="8">VKM B-1606</strain>
    </source>
</reference>
<gene>
    <name evidence="8" type="primary">folB</name>
    <name evidence="8" type="ORF">GCM10008170_11510</name>
    <name evidence="9" type="ORF">JOD31_000054</name>
</gene>
<evidence type="ECO:0000256" key="3">
    <source>
        <dbReference type="ARBA" id="ARBA00005708"/>
    </source>
</evidence>
<dbReference type="PANTHER" id="PTHR42844:SF1">
    <property type="entry name" value="DIHYDRONEOPTERIN ALDOLASE 1-RELATED"/>
    <property type="match status" value="1"/>
</dbReference>
<feature type="domain" description="Dihydroneopterin aldolase/epimerase" evidence="7">
    <location>
        <begin position="5"/>
        <end position="118"/>
    </location>
</feature>
<evidence type="ECO:0000313" key="8">
    <source>
        <dbReference type="EMBL" id="GLK55132.1"/>
    </source>
</evidence>
<dbReference type="EMBL" id="JAFBCY010000001">
    <property type="protein sequence ID" value="MBM7849842.1"/>
    <property type="molecule type" value="Genomic_DNA"/>
</dbReference>
<dbReference type="NCBIfam" id="TIGR00526">
    <property type="entry name" value="folB_dom"/>
    <property type="match status" value="1"/>
</dbReference>
<accession>A0A9W6IT21</accession>
<keyword evidence="5 6" id="KW-0456">Lyase</keyword>
<comment type="catalytic activity">
    <reaction evidence="1 6">
        <text>7,8-dihydroneopterin = 6-hydroxymethyl-7,8-dihydropterin + glycolaldehyde</text>
        <dbReference type="Rhea" id="RHEA:10540"/>
        <dbReference type="ChEBI" id="CHEBI:17001"/>
        <dbReference type="ChEBI" id="CHEBI:17071"/>
        <dbReference type="ChEBI" id="CHEBI:44841"/>
        <dbReference type="EC" id="4.1.2.25"/>
    </reaction>
</comment>
<evidence type="ECO:0000259" key="7">
    <source>
        <dbReference type="SMART" id="SM00905"/>
    </source>
</evidence>
<dbReference type="RefSeq" id="WP_204948329.1">
    <property type="nucleotide sequence ID" value="NZ_BSFF01000002.1"/>
</dbReference>
<comment type="similarity">
    <text evidence="3 6">Belongs to the DHNA family.</text>
</comment>
<dbReference type="InterPro" id="IPR006157">
    <property type="entry name" value="FolB_dom"/>
</dbReference>
<dbReference type="GO" id="GO:0046656">
    <property type="term" value="P:folic acid biosynthetic process"/>
    <property type="evidence" value="ECO:0007669"/>
    <property type="project" value="UniProtKB-UniRule"/>
</dbReference>
<evidence type="ECO:0000256" key="5">
    <source>
        <dbReference type="ARBA" id="ARBA00023239"/>
    </source>
</evidence>
<dbReference type="NCBIfam" id="TIGR00525">
    <property type="entry name" value="folB"/>
    <property type="match status" value="1"/>
</dbReference>
<evidence type="ECO:0000313" key="11">
    <source>
        <dbReference type="Proteomes" id="UP001143400"/>
    </source>
</evidence>
<keyword evidence="10" id="KW-1185">Reference proteome</keyword>
<dbReference type="EMBL" id="BSFF01000002">
    <property type="protein sequence ID" value="GLK55132.1"/>
    <property type="molecule type" value="Genomic_DNA"/>
</dbReference>
<dbReference type="GO" id="GO:0004150">
    <property type="term" value="F:dihydroneopterin aldolase activity"/>
    <property type="evidence" value="ECO:0007669"/>
    <property type="project" value="UniProtKB-UniRule"/>
</dbReference>
<dbReference type="CDD" id="cd00534">
    <property type="entry name" value="DHNA_DHNTPE"/>
    <property type="match status" value="1"/>
</dbReference>
<keyword evidence="4 6" id="KW-0289">Folate biosynthesis</keyword>
<sequence>MSDRIFLRGVQLHARHGVFEEERRLGQRFIVDVDYWVDMTDYARTDDFRGAVSYNDVYLTLMEIAGGEPVNLIETLAERIAAALLTRFAPIEVVRVQVHKPSAPIAGVFGDVGVDITRRRGGA</sequence>
<dbReference type="InterPro" id="IPR006156">
    <property type="entry name" value="Dihydroneopterin_aldolase"/>
</dbReference>
<dbReference type="GO" id="GO:0005737">
    <property type="term" value="C:cytoplasm"/>
    <property type="evidence" value="ECO:0007669"/>
    <property type="project" value="TreeGrafter"/>
</dbReference>
<dbReference type="InterPro" id="IPR043133">
    <property type="entry name" value="GTP-CH-I_C/QueF"/>
</dbReference>
<reference evidence="9 10" key="2">
    <citation type="submission" date="2021-01" db="EMBL/GenBank/DDBJ databases">
        <title>Genomic Encyclopedia of Type Strains, Phase IV (KMG-IV): sequencing the most valuable type-strain genomes for metagenomic binning, comparative biology and taxonomic classification.</title>
        <authorList>
            <person name="Goeker M."/>
        </authorList>
    </citation>
    <scope>NUCLEOTIDE SEQUENCE [LARGE SCALE GENOMIC DNA]</scope>
    <source>
        <strain evidence="9 10">DSM 6130</strain>
    </source>
</reference>
<dbReference type="Gene3D" id="3.30.1130.10">
    <property type="match status" value="1"/>
</dbReference>
<protein>
    <recommendedName>
        <fullName evidence="6">7,8-dihydroneopterin aldolase</fullName>
        <ecNumber evidence="6">4.1.2.25</ecNumber>
    </recommendedName>
</protein>
<evidence type="ECO:0000256" key="4">
    <source>
        <dbReference type="ARBA" id="ARBA00022909"/>
    </source>
</evidence>
<proteinExistence type="inferred from homology"/>
<comment type="function">
    <text evidence="6">Catalyzes the conversion of 7,8-dihydroneopterin to 6-hydroxymethyl-7,8-dihydropterin.</text>
</comment>
<evidence type="ECO:0000313" key="9">
    <source>
        <dbReference type="EMBL" id="MBM7849842.1"/>
    </source>
</evidence>
<evidence type="ECO:0000256" key="6">
    <source>
        <dbReference type="RuleBase" id="RU362079"/>
    </source>
</evidence>
<dbReference type="GO" id="GO:0046654">
    <property type="term" value="P:tetrahydrofolate biosynthetic process"/>
    <property type="evidence" value="ECO:0007669"/>
    <property type="project" value="UniProtKB-UniRule"/>
</dbReference>
<dbReference type="Proteomes" id="UP001143400">
    <property type="component" value="Unassembled WGS sequence"/>
</dbReference>
<dbReference type="Proteomes" id="UP000758856">
    <property type="component" value="Unassembled WGS sequence"/>
</dbReference>